<evidence type="ECO:0000259" key="1">
    <source>
        <dbReference type="Pfam" id="PF14229"/>
    </source>
</evidence>
<accession>A0A2T0SEE1</accession>
<dbReference type="RefSeq" id="WP_106139865.1">
    <property type="nucleotide sequence ID" value="NZ_PVTE01000022.1"/>
</dbReference>
<keyword evidence="3" id="KW-1185">Reference proteome</keyword>
<sequence length="135" mass="14488">MGVPLNELKGATGEVLVGFKKQGVNTSDRLLGKSSTPQDRDALASAVGVDSTLLLSLVKRADIARLKGIGRVYSDMLEESGAATISELAQCSPTALHATLRRINAKRRLTNRPPSLDQVTDFIDQAKALPSLIRY</sequence>
<dbReference type="Proteomes" id="UP000238375">
    <property type="component" value="Unassembled WGS sequence"/>
</dbReference>
<organism evidence="2 3">
    <name type="scientific">Spirosoma oryzae</name>
    <dbReference type="NCBI Taxonomy" id="1469603"/>
    <lineage>
        <taxon>Bacteria</taxon>
        <taxon>Pseudomonadati</taxon>
        <taxon>Bacteroidota</taxon>
        <taxon>Cytophagia</taxon>
        <taxon>Cytophagales</taxon>
        <taxon>Cytophagaceae</taxon>
        <taxon>Spirosoma</taxon>
    </lineage>
</organism>
<dbReference type="Pfam" id="PF14229">
    <property type="entry name" value="DUF4332"/>
    <property type="match status" value="1"/>
</dbReference>
<protein>
    <submittedName>
        <fullName evidence="2">Uncharacterized protein DUF4332</fullName>
    </submittedName>
</protein>
<feature type="domain" description="DUF4332" evidence="1">
    <location>
        <begin position="19"/>
        <end position="129"/>
    </location>
</feature>
<dbReference type="InterPro" id="IPR025567">
    <property type="entry name" value="DUF4332"/>
</dbReference>
<gene>
    <name evidence="2" type="ORF">CLV58_12274</name>
</gene>
<dbReference type="Gene3D" id="1.10.150.20">
    <property type="entry name" value="5' to 3' exonuclease, C-terminal subdomain"/>
    <property type="match status" value="1"/>
</dbReference>
<dbReference type="EMBL" id="PVTE01000022">
    <property type="protein sequence ID" value="PRY31777.1"/>
    <property type="molecule type" value="Genomic_DNA"/>
</dbReference>
<dbReference type="OrthoDB" id="9794786at2"/>
<evidence type="ECO:0000313" key="2">
    <source>
        <dbReference type="EMBL" id="PRY31777.1"/>
    </source>
</evidence>
<evidence type="ECO:0000313" key="3">
    <source>
        <dbReference type="Proteomes" id="UP000238375"/>
    </source>
</evidence>
<name>A0A2T0SEE1_9BACT</name>
<comment type="caution">
    <text evidence="2">The sequence shown here is derived from an EMBL/GenBank/DDBJ whole genome shotgun (WGS) entry which is preliminary data.</text>
</comment>
<proteinExistence type="predicted"/>
<dbReference type="AlphaFoldDB" id="A0A2T0SEE1"/>
<reference evidence="2 3" key="1">
    <citation type="submission" date="2018-03" db="EMBL/GenBank/DDBJ databases">
        <title>Genomic Encyclopedia of Archaeal and Bacterial Type Strains, Phase II (KMG-II): from individual species to whole genera.</title>
        <authorList>
            <person name="Goeker M."/>
        </authorList>
    </citation>
    <scope>NUCLEOTIDE SEQUENCE [LARGE SCALE GENOMIC DNA]</scope>
    <source>
        <strain evidence="2 3">DSM 28354</strain>
    </source>
</reference>